<evidence type="ECO:0000256" key="2">
    <source>
        <dbReference type="ARBA" id="ARBA00022679"/>
    </source>
</evidence>
<dbReference type="InterPro" id="IPR029063">
    <property type="entry name" value="SAM-dependent_MTases_sf"/>
</dbReference>
<accession>A0A9E8Z9R1</accession>
<dbReference type="RefSeq" id="WP_268608779.1">
    <property type="nucleotide sequence ID" value="NZ_CP113797.1"/>
</dbReference>
<evidence type="ECO:0000259" key="3">
    <source>
        <dbReference type="Pfam" id="PF13649"/>
    </source>
</evidence>
<proteinExistence type="predicted"/>
<dbReference type="PANTHER" id="PTHR43861:SF1">
    <property type="entry name" value="TRANS-ACONITATE 2-METHYLTRANSFERASE"/>
    <property type="match status" value="1"/>
</dbReference>
<dbReference type="Pfam" id="PF13649">
    <property type="entry name" value="Methyltransf_25"/>
    <property type="match status" value="1"/>
</dbReference>
<dbReference type="InterPro" id="IPR041698">
    <property type="entry name" value="Methyltransf_25"/>
</dbReference>
<dbReference type="Gene3D" id="3.40.50.150">
    <property type="entry name" value="Vaccinia Virus protein VP39"/>
    <property type="match status" value="1"/>
</dbReference>
<name>A0A9E8Z9R1_9CYAN</name>
<reference evidence="4" key="1">
    <citation type="submission" date="2022-12" db="EMBL/GenBank/DDBJ databases">
        <title>Polyphasic identification of a Novel Hot-Spring Cyanobacterium Ocullathermofonsia sinensis gen nov. sp. nov. and Genomic Insights on its Adaptations to the Thermal Habitat.</title>
        <authorList>
            <person name="Daroch M."/>
            <person name="Tang J."/>
            <person name="Jiang Y."/>
        </authorList>
    </citation>
    <scope>NUCLEOTIDE SEQUENCE</scope>
    <source>
        <strain evidence="4">PKUAC-SCTA174</strain>
    </source>
</reference>
<organism evidence="4 5">
    <name type="scientific">Thermocoleostomius sinensis A174</name>
    <dbReference type="NCBI Taxonomy" id="2016057"/>
    <lineage>
        <taxon>Bacteria</taxon>
        <taxon>Bacillati</taxon>
        <taxon>Cyanobacteriota</taxon>
        <taxon>Cyanophyceae</taxon>
        <taxon>Oculatellales</taxon>
        <taxon>Oculatellaceae</taxon>
        <taxon>Thermocoleostomius</taxon>
    </lineage>
</organism>
<dbReference type="SUPFAM" id="SSF53335">
    <property type="entry name" value="S-adenosyl-L-methionine-dependent methyltransferases"/>
    <property type="match status" value="1"/>
</dbReference>
<evidence type="ECO:0000313" key="5">
    <source>
        <dbReference type="Proteomes" id="UP001163152"/>
    </source>
</evidence>
<keyword evidence="2" id="KW-0808">Transferase</keyword>
<keyword evidence="1 4" id="KW-0489">Methyltransferase</keyword>
<dbReference type="PANTHER" id="PTHR43861">
    <property type="entry name" value="TRANS-ACONITATE 2-METHYLTRANSFERASE-RELATED"/>
    <property type="match status" value="1"/>
</dbReference>
<protein>
    <submittedName>
        <fullName evidence="4">Class I SAM-dependent methyltransferase</fullName>
    </submittedName>
</protein>
<keyword evidence="5" id="KW-1185">Reference proteome</keyword>
<dbReference type="AlphaFoldDB" id="A0A9E8Z9R1"/>
<dbReference type="GO" id="GO:0032259">
    <property type="term" value="P:methylation"/>
    <property type="evidence" value="ECO:0007669"/>
    <property type="project" value="UniProtKB-KW"/>
</dbReference>
<gene>
    <name evidence="4" type="ORF">OXH18_18535</name>
</gene>
<evidence type="ECO:0000313" key="4">
    <source>
        <dbReference type="EMBL" id="WAL59155.1"/>
    </source>
</evidence>
<evidence type="ECO:0000256" key="1">
    <source>
        <dbReference type="ARBA" id="ARBA00022603"/>
    </source>
</evidence>
<dbReference type="GO" id="GO:0008168">
    <property type="term" value="F:methyltransferase activity"/>
    <property type="evidence" value="ECO:0007669"/>
    <property type="project" value="UniProtKB-KW"/>
</dbReference>
<dbReference type="CDD" id="cd02440">
    <property type="entry name" value="AdoMet_MTases"/>
    <property type="match status" value="1"/>
</dbReference>
<dbReference type="Proteomes" id="UP001163152">
    <property type="component" value="Chromosome"/>
</dbReference>
<dbReference type="KEGG" id="tsin:OXH18_18535"/>
<dbReference type="EMBL" id="CP113797">
    <property type="protein sequence ID" value="WAL59155.1"/>
    <property type="molecule type" value="Genomic_DNA"/>
</dbReference>
<feature type="domain" description="Methyltransferase" evidence="3">
    <location>
        <begin position="49"/>
        <end position="140"/>
    </location>
</feature>
<sequence>MTTQKITATTALFWNQIYTNHTTRMPNASDPMLLAAIEFFGDIRNRKLLDLGCGDGRSSLFFAQRGAQVTAIDISEVAIHNLTQFCHDQAITNINPVHCSAFDIAELGSFDFIFGNMILHHLEPFDAFVRVLHQGLATDGKAYFRENSAFSSLLVWFRNHVVGKFGIPKGGDDDEAPLSPQEVAQLQQAFQVEIDYPELLFFRLASQYLLRGRLHSLMKQLDDYFFQFPTFRKYSYRQNLFLSSK</sequence>